<evidence type="ECO:0000256" key="1">
    <source>
        <dbReference type="SAM" id="Coils"/>
    </source>
</evidence>
<dbReference type="InterPro" id="IPR024623">
    <property type="entry name" value="YtxH"/>
</dbReference>
<dbReference type="PANTHER" id="PTHR35792:SF1">
    <property type="entry name" value="SLL0268 PROTEIN"/>
    <property type="match status" value="1"/>
</dbReference>
<evidence type="ECO:0000313" key="2">
    <source>
        <dbReference type="EMBL" id="PWN06760.1"/>
    </source>
</evidence>
<dbReference type="RefSeq" id="WP_109646003.1">
    <property type="nucleotide sequence ID" value="NZ_QGGB01000005.1"/>
</dbReference>
<dbReference type="AlphaFoldDB" id="A0A316TQS3"/>
<organism evidence="2 3">
    <name type="scientific">Rhodohalobacter mucosus</name>
    <dbReference type="NCBI Taxonomy" id="2079485"/>
    <lineage>
        <taxon>Bacteria</taxon>
        <taxon>Pseudomonadati</taxon>
        <taxon>Balneolota</taxon>
        <taxon>Balneolia</taxon>
        <taxon>Balneolales</taxon>
        <taxon>Balneolaceae</taxon>
        <taxon>Rhodohalobacter</taxon>
    </lineage>
</organism>
<protein>
    <submittedName>
        <fullName evidence="2">Gas vesicle protein</fullName>
    </submittedName>
</protein>
<dbReference type="InterPro" id="IPR052928">
    <property type="entry name" value="Desiccation-related_membrane"/>
</dbReference>
<keyword evidence="1" id="KW-0175">Coiled coil</keyword>
<sequence>MSSSGKDFTIGLVAGALIGSAVAILYAPDSGSNTRDKISYRLSTYVDELNKLIDELQNEKEKYVSDAKKKGDDVVSDAKKRADDLIREAESLLENIEKKS</sequence>
<dbReference type="Pfam" id="PF12732">
    <property type="entry name" value="YtxH"/>
    <property type="match status" value="1"/>
</dbReference>
<gene>
    <name evidence="2" type="ORF">DDZ15_05655</name>
</gene>
<accession>A0A316TQS3</accession>
<dbReference type="PANTHER" id="PTHR35792">
    <property type="entry name" value="GENERAL STRESS PROTEIN"/>
    <property type="match status" value="1"/>
</dbReference>
<reference evidence="2 3" key="1">
    <citation type="submission" date="2018-05" db="EMBL/GenBank/DDBJ databases">
        <title>Rhodohalobacter halophilus gen. nov., sp. nov., a moderately halophilic member of the family Balneolaceae.</title>
        <authorList>
            <person name="Liu Z.-W."/>
        </authorList>
    </citation>
    <scope>NUCLEOTIDE SEQUENCE [LARGE SCALE GENOMIC DNA]</scope>
    <source>
        <strain evidence="2 3">8A47</strain>
    </source>
</reference>
<evidence type="ECO:0000313" key="3">
    <source>
        <dbReference type="Proteomes" id="UP000245533"/>
    </source>
</evidence>
<proteinExistence type="predicted"/>
<comment type="caution">
    <text evidence="2">The sequence shown here is derived from an EMBL/GenBank/DDBJ whole genome shotgun (WGS) entry which is preliminary data.</text>
</comment>
<feature type="coiled-coil region" evidence="1">
    <location>
        <begin position="42"/>
        <end position="99"/>
    </location>
</feature>
<dbReference type="OrthoDB" id="598035at2"/>
<name>A0A316TQS3_9BACT</name>
<dbReference type="Proteomes" id="UP000245533">
    <property type="component" value="Unassembled WGS sequence"/>
</dbReference>
<dbReference type="EMBL" id="QGGB01000005">
    <property type="protein sequence ID" value="PWN06760.1"/>
    <property type="molecule type" value="Genomic_DNA"/>
</dbReference>
<keyword evidence="3" id="KW-1185">Reference proteome</keyword>